<feature type="non-terminal residue" evidence="3">
    <location>
        <position position="183"/>
    </location>
</feature>
<evidence type="ECO:0000313" key="3">
    <source>
        <dbReference type="EMBL" id="CAH9144229.1"/>
    </source>
</evidence>
<dbReference type="AlphaFoldDB" id="A0AAV0GAF2"/>
<dbReference type="InterPro" id="IPR025558">
    <property type="entry name" value="DUF4283"/>
</dbReference>
<proteinExistence type="predicted"/>
<dbReference type="Pfam" id="PF14111">
    <property type="entry name" value="DUF4283"/>
    <property type="match status" value="1"/>
</dbReference>
<evidence type="ECO:0000256" key="1">
    <source>
        <dbReference type="SAM" id="MobiDB-lite"/>
    </source>
</evidence>
<name>A0AAV0GAF2_9ASTE</name>
<dbReference type="Proteomes" id="UP001152523">
    <property type="component" value="Unassembled WGS sequence"/>
</dbReference>
<feature type="domain" description="DUF4283" evidence="2">
    <location>
        <begin position="78"/>
        <end position="160"/>
    </location>
</feature>
<dbReference type="PANTHER" id="PTHR31286">
    <property type="entry name" value="GLYCINE-RICH CELL WALL STRUCTURAL PROTEIN 1.8-LIKE"/>
    <property type="match status" value="1"/>
</dbReference>
<comment type="caution">
    <text evidence="3">The sequence shown here is derived from an EMBL/GenBank/DDBJ whole genome shotgun (WGS) entry which is preliminary data.</text>
</comment>
<evidence type="ECO:0000313" key="4">
    <source>
        <dbReference type="Proteomes" id="UP001152523"/>
    </source>
</evidence>
<feature type="compositionally biased region" description="Basic and acidic residues" evidence="1">
    <location>
        <begin position="1"/>
        <end position="17"/>
    </location>
</feature>
<accession>A0AAV0GAF2</accession>
<keyword evidence="4" id="KW-1185">Reference proteome</keyword>
<dbReference type="PANTHER" id="PTHR31286:SF179">
    <property type="entry name" value="RNASE H TYPE-1 DOMAIN-CONTAINING PROTEIN"/>
    <property type="match status" value="1"/>
</dbReference>
<dbReference type="InterPro" id="IPR040256">
    <property type="entry name" value="At4g02000-like"/>
</dbReference>
<feature type="region of interest" description="Disordered" evidence="1">
    <location>
        <begin position="1"/>
        <end position="30"/>
    </location>
</feature>
<evidence type="ECO:0000259" key="2">
    <source>
        <dbReference type="Pfam" id="PF14111"/>
    </source>
</evidence>
<protein>
    <recommendedName>
        <fullName evidence="2">DUF4283 domain-containing protein</fullName>
    </recommendedName>
</protein>
<reference evidence="3" key="1">
    <citation type="submission" date="2022-07" db="EMBL/GenBank/DDBJ databases">
        <authorList>
            <person name="Macas J."/>
            <person name="Novak P."/>
            <person name="Neumann P."/>
        </authorList>
    </citation>
    <scope>NUCLEOTIDE SEQUENCE</scope>
</reference>
<sequence>MSVLRKALDEMNSEDPKTLAAQPPPPAPSLTLGNAWSSKRSFVSVLLGKEDATLAATTTRYKGLPAASFTVDDVGILADKHKRALVGYFYRDRPSMVTLRKSFDIIGFKGGYQLGLLEKKHVLIRFDLEEDYIRCWNRQKWDIFGHTMRVTKWSPDFKPNVESPVVPVWLIFEGLPIHLHDKR</sequence>
<dbReference type="EMBL" id="CAMAPF010001062">
    <property type="protein sequence ID" value="CAH9144229.1"/>
    <property type="molecule type" value="Genomic_DNA"/>
</dbReference>
<gene>
    <name evidence="3" type="ORF">CEPIT_LOCUS41285</name>
</gene>
<organism evidence="3 4">
    <name type="scientific">Cuscuta epithymum</name>
    <dbReference type="NCBI Taxonomy" id="186058"/>
    <lineage>
        <taxon>Eukaryota</taxon>
        <taxon>Viridiplantae</taxon>
        <taxon>Streptophyta</taxon>
        <taxon>Embryophyta</taxon>
        <taxon>Tracheophyta</taxon>
        <taxon>Spermatophyta</taxon>
        <taxon>Magnoliopsida</taxon>
        <taxon>eudicotyledons</taxon>
        <taxon>Gunneridae</taxon>
        <taxon>Pentapetalae</taxon>
        <taxon>asterids</taxon>
        <taxon>lamiids</taxon>
        <taxon>Solanales</taxon>
        <taxon>Convolvulaceae</taxon>
        <taxon>Cuscuteae</taxon>
        <taxon>Cuscuta</taxon>
        <taxon>Cuscuta subgen. Cuscuta</taxon>
    </lineage>
</organism>